<evidence type="ECO:0000256" key="2">
    <source>
        <dbReference type="ARBA" id="ARBA00022714"/>
    </source>
</evidence>
<organism evidence="4 5">
    <name type="scientific">Polaromonas jejuensis</name>
    <dbReference type="NCBI Taxonomy" id="457502"/>
    <lineage>
        <taxon>Bacteria</taxon>
        <taxon>Pseudomonadati</taxon>
        <taxon>Pseudomonadota</taxon>
        <taxon>Betaproteobacteria</taxon>
        <taxon>Burkholderiales</taxon>
        <taxon>Comamonadaceae</taxon>
        <taxon>Polaromonas</taxon>
    </lineage>
</organism>
<evidence type="ECO:0000313" key="4">
    <source>
        <dbReference type="EMBL" id="MFC5522256.1"/>
    </source>
</evidence>
<dbReference type="InterPro" id="IPR017927">
    <property type="entry name" value="FAD-bd_FR_type"/>
</dbReference>
<dbReference type="Gene3D" id="3.40.50.80">
    <property type="entry name" value="Nucleotide-binding domain of ferredoxin-NADP reductase (FNR) module"/>
    <property type="match status" value="1"/>
</dbReference>
<proteinExistence type="predicted"/>
<dbReference type="Proteomes" id="UP001596084">
    <property type="component" value="Unassembled WGS sequence"/>
</dbReference>
<protein>
    <submittedName>
        <fullName evidence="4">FAD-dependent oxidoreductase</fullName>
    </submittedName>
</protein>
<keyword evidence="2" id="KW-0408">Iron</keyword>
<dbReference type="PANTHER" id="PTHR47354:SF5">
    <property type="entry name" value="PROTEIN RFBI"/>
    <property type="match status" value="1"/>
</dbReference>
<gene>
    <name evidence="4" type="ORF">ACFPP7_15245</name>
</gene>
<feature type="domain" description="FAD-binding FR-type" evidence="3">
    <location>
        <begin position="1"/>
        <end position="103"/>
    </location>
</feature>
<dbReference type="CDD" id="cd00322">
    <property type="entry name" value="FNR_like"/>
    <property type="match status" value="1"/>
</dbReference>
<dbReference type="Pfam" id="PF00175">
    <property type="entry name" value="NAD_binding_1"/>
    <property type="match status" value="1"/>
</dbReference>
<sequence>MNTCQVRLQAREEVAGGTMAFHFQRPTDFAFKAGQAIDLILPAAVAADGANQRHAFSLVNAPFENELVIATRMRDSVFKRALKMFPIGGQVEIEGPFGSLTLHNERARPAIFIAGGIGITPFMSVLRQATHDRLPQEMVLLYSNRRPEDAAFLLELQNLARQNANFQLLPTMTEMDKSDRPWQGETSHISKELLRKTMNGLQKPVFYAAGPPGLVAAMREVLNRVGVNDDDIRSEEFYGY</sequence>
<evidence type="ECO:0000313" key="5">
    <source>
        <dbReference type="Proteomes" id="UP001596084"/>
    </source>
</evidence>
<evidence type="ECO:0000259" key="3">
    <source>
        <dbReference type="PROSITE" id="PS51384"/>
    </source>
</evidence>
<reference evidence="5" key="1">
    <citation type="journal article" date="2019" name="Int. J. Syst. Evol. Microbiol.">
        <title>The Global Catalogue of Microorganisms (GCM) 10K type strain sequencing project: providing services to taxonomists for standard genome sequencing and annotation.</title>
        <authorList>
            <consortium name="The Broad Institute Genomics Platform"/>
            <consortium name="The Broad Institute Genome Sequencing Center for Infectious Disease"/>
            <person name="Wu L."/>
            <person name="Ma J."/>
        </authorList>
    </citation>
    <scope>NUCLEOTIDE SEQUENCE [LARGE SCALE GENOMIC DNA]</scope>
    <source>
        <strain evidence="5">CGMCC 4.7277</strain>
    </source>
</reference>
<keyword evidence="2" id="KW-0001">2Fe-2S</keyword>
<keyword evidence="5" id="KW-1185">Reference proteome</keyword>
<dbReference type="Gene3D" id="2.40.30.10">
    <property type="entry name" value="Translation factors"/>
    <property type="match status" value="1"/>
</dbReference>
<dbReference type="InterPro" id="IPR017938">
    <property type="entry name" value="Riboflavin_synthase-like_b-brl"/>
</dbReference>
<comment type="cofactor">
    <cofactor evidence="1">
        <name>FAD</name>
        <dbReference type="ChEBI" id="CHEBI:57692"/>
    </cofactor>
</comment>
<dbReference type="PANTHER" id="PTHR47354">
    <property type="entry name" value="NADH OXIDOREDUCTASE HCR"/>
    <property type="match status" value="1"/>
</dbReference>
<accession>A0ABW0QBN5</accession>
<dbReference type="SUPFAM" id="SSF52343">
    <property type="entry name" value="Ferredoxin reductase-like, C-terminal NADP-linked domain"/>
    <property type="match status" value="1"/>
</dbReference>
<dbReference type="InterPro" id="IPR001433">
    <property type="entry name" value="OxRdtase_FAD/NAD-bd"/>
</dbReference>
<dbReference type="InterPro" id="IPR039261">
    <property type="entry name" value="FNR_nucleotide-bd"/>
</dbReference>
<comment type="caution">
    <text evidence="4">The sequence shown here is derived from an EMBL/GenBank/DDBJ whole genome shotgun (WGS) entry which is preliminary data.</text>
</comment>
<keyword evidence="2" id="KW-0411">Iron-sulfur</keyword>
<evidence type="ECO:0000256" key="1">
    <source>
        <dbReference type="ARBA" id="ARBA00001974"/>
    </source>
</evidence>
<dbReference type="RefSeq" id="WP_068832523.1">
    <property type="nucleotide sequence ID" value="NZ_JBHSMX010000024.1"/>
</dbReference>
<keyword evidence="2" id="KW-0479">Metal-binding</keyword>
<dbReference type="PRINTS" id="PR00410">
    <property type="entry name" value="PHEHYDRXLASE"/>
</dbReference>
<dbReference type="PROSITE" id="PS51384">
    <property type="entry name" value="FAD_FR"/>
    <property type="match status" value="1"/>
</dbReference>
<dbReference type="EMBL" id="JBHSMX010000024">
    <property type="protein sequence ID" value="MFC5522256.1"/>
    <property type="molecule type" value="Genomic_DNA"/>
</dbReference>
<name>A0ABW0QBN5_9BURK</name>
<dbReference type="SUPFAM" id="SSF63380">
    <property type="entry name" value="Riboflavin synthase domain-like"/>
    <property type="match status" value="1"/>
</dbReference>
<dbReference type="InterPro" id="IPR050415">
    <property type="entry name" value="MRET"/>
</dbReference>